<dbReference type="GO" id="GO:0016757">
    <property type="term" value="F:glycosyltransferase activity"/>
    <property type="evidence" value="ECO:0007669"/>
    <property type="project" value="UniProtKB-KW"/>
</dbReference>
<evidence type="ECO:0000313" key="6">
    <source>
        <dbReference type="Proteomes" id="UP000324536"/>
    </source>
</evidence>
<keyword evidence="2" id="KW-0328">Glycosyltransferase</keyword>
<dbReference type="InterPro" id="IPR029044">
    <property type="entry name" value="Nucleotide-diphossugar_trans"/>
</dbReference>
<evidence type="ECO:0000313" key="5">
    <source>
        <dbReference type="EMBL" id="QEO16387.1"/>
    </source>
</evidence>
<keyword evidence="3 5" id="KW-0808">Transferase</keyword>
<evidence type="ECO:0000256" key="2">
    <source>
        <dbReference type="ARBA" id="ARBA00022676"/>
    </source>
</evidence>
<dbReference type="PANTHER" id="PTHR43179">
    <property type="entry name" value="RHAMNOSYLTRANSFERASE WBBL"/>
    <property type="match status" value="1"/>
</dbReference>
<evidence type="ECO:0000259" key="4">
    <source>
        <dbReference type="Pfam" id="PF00535"/>
    </source>
</evidence>
<dbReference type="RefSeq" id="WP_149277834.1">
    <property type="nucleotide sequence ID" value="NZ_CP043506.1"/>
</dbReference>
<dbReference type="InterPro" id="IPR001173">
    <property type="entry name" value="Glyco_trans_2-like"/>
</dbReference>
<feature type="domain" description="Glycosyltransferase 2-like" evidence="4">
    <location>
        <begin position="8"/>
        <end position="137"/>
    </location>
</feature>
<comment type="similarity">
    <text evidence="1">Belongs to the glycosyltransferase 2 family.</text>
</comment>
<organism evidence="5 6">
    <name type="scientific">Acetobacter vaccinii</name>
    <dbReference type="NCBI Taxonomy" id="2592655"/>
    <lineage>
        <taxon>Bacteria</taxon>
        <taxon>Pseudomonadati</taxon>
        <taxon>Pseudomonadota</taxon>
        <taxon>Alphaproteobacteria</taxon>
        <taxon>Acetobacterales</taxon>
        <taxon>Acetobacteraceae</taxon>
        <taxon>Acetobacter</taxon>
    </lineage>
</organism>
<dbReference type="CDD" id="cd00761">
    <property type="entry name" value="Glyco_tranf_GTA_type"/>
    <property type="match status" value="1"/>
</dbReference>
<protein>
    <submittedName>
        <fullName evidence="5">Glycosyltransferase family 2 protein</fullName>
    </submittedName>
</protein>
<dbReference type="PANTHER" id="PTHR43179:SF12">
    <property type="entry name" value="GALACTOFURANOSYLTRANSFERASE GLFT2"/>
    <property type="match status" value="1"/>
</dbReference>
<name>A0A5C1YMR3_9PROT</name>
<dbReference type="AlphaFoldDB" id="A0A5C1YMR3"/>
<keyword evidence="6" id="KW-1185">Reference proteome</keyword>
<accession>A0A5C1YMR3</accession>
<dbReference type="OrthoDB" id="6116224at2"/>
<evidence type="ECO:0000256" key="3">
    <source>
        <dbReference type="ARBA" id="ARBA00022679"/>
    </source>
</evidence>
<sequence length="327" mass="35504">MAELPAVSIVICTYNRPVALQRLIDNCLKQASPAGLPFEIIIADNSPTGYAQALVQTFTHAHAPVRWIQASPANISIARNHGIAAAQAQIIAFLDDDMTIETGWLDQIYATLQHSGADIALSSVTPVTDKPPPAWYPGIDRFTRVLDMPDATPLSTRSKGGTFGIALATSASLWRRARCFTDAAPFDPDFGHSGGEDLDLFMRLENRQCVTVWCGSAHAREWVPAERLQFSYLFLRAFSGGQVFAAATIHNARRPRMTAVSLSLRGAGQCLAGALLVPAYCAKGLVRGRCLTPQLAHLLFRIAGAAGKCTWFRKVPLYRLEKPSQSG</sequence>
<dbReference type="EMBL" id="CP043506">
    <property type="protein sequence ID" value="QEO16387.1"/>
    <property type="molecule type" value="Genomic_DNA"/>
</dbReference>
<evidence type="ECO:0000256" key="1">
    <source>
        <dbReference type="ARBA" id="ARBA00006739"/>
    </source>
</evidence>
<dbReference type="Pfam" id="PF00535">
    <property type="entry name" value="Glycos_transf_2"/>
    <property type="match status" value="1"/>
</dbReference>
<proteinExistence type="inferred from homology"/>
<dbReference type="Gene3D" id="3.90.550.10">
    <property type="entry name" value="Spore Coat Polysaccharide Biosynthesis Protein SpsA, Chain A"/>
    <property type="match status" value="1"/>
</dbReference>
<dbReference type="Proteomes" id="UP000324536">
    <property type="component" value="Chromosome"/>
</dbReference>
<dbReference type="SUPFAM" id="SSF53448">
    <property type="entry name" value="Nucleotide-diphospho-sugar transferases"/>
    <property type="match status" value="1"/>
</dbReference>
<reference evidence="5 6" key="1">
    <citation type="submission" date="2019-09" db="EMBL/GenBank/DDBJ databases">
        <title>Genome sequencing of strain KACC 21233.</title>
        <authorList>
            <person name="Heo J."/>
            <person name="Kim S.-J."/>
            <person name="Kim J.-S."/>
            <person name="Hong S.-B."/>
            <person name="Kwon S.-W."/>
        </authorList>
    </citation>
    <scope>NUCLEOTIDE SEQUENCE [LARGE SCALE GENOMIC DNA]</scope>
    <source>
        <strain evidence="5 6">KACC 21233</strain>
    </source>
</reference>
<dbReference type="KEGG" id="acek:FLP30_00320"/>
<gene>
    <name evidence="5" type="ORF">FLP30_00320</name>
</gene>